<dbReference type="InterPro" id="IPR050767">
    <property type="entry name" value="Sel1_AlgK"/>
</dbReference>
<dbReference type="EMBL" id="JAAAIN010003712">
    <property type="protein sequence ID" value="KAG0284404.1"/>
    <property type="molecule type" value="Genomic_DNA"/>
</dbReference>
<sequence length="314" mass="34582">MTLKDQSSDEQVQPVRRVYENANSTDPPSPNDIFYVTYHLDPATGKGIILWDDILAAFKNVVYVKTGTKLLSFLKGPGFENLDPLRIAASPEITLDVVVAGGRVNTDVSLDKEQQLATTTPIKELSVKSLQKALPVPSKEKNTAESSNDSAANTMRRNPAYGLVEVALENYTHIDNPATAPPLQGPQVTPNIQASIDNDDHPSKRQHSPNKSQHVRRPQEHTLGIKRDFAEALMKATLGDKDAQLVVGDMYKYGEGVARDYQAAMDWYLKAAEQKDPVGQCKVARLYDHGLGVTQNYSTAFEWYLLAAEQGNSS</sequence>
<dbReference type="SMART" id="SM00671">
    <property type="entry name" value="SEL1"/>
    <property type="match status" value="2"/>
</dbReference>
<comment type="caution">
    <text evidence="3">The sequence shown here is derived from an EMBL/GenBank/DDBJ whole genome shotgun (WGS) entry which is preliminary data.</text>
</comment>
<feature type="compositionally biased region" description="Polar residues" evidence="2">
    <location>
        <begin position="186"/>
        <end position="196"/>
    </location>
</feature>
<name>A0A9P6QPE3_9FUNG</name>
<gene>
    <name evidence="3" type="ORF">BGZ97_008208</name>
</gene>
<dbReference type="PANTHER" id="PTHR11102:SF160">
    <property type="entry name" value="ERAD-ASSOCIATED E3 UBIQUITIN-PROTEIN LIGASE COMPONENT HRD3"/>
    <property type="match status" value="1"/>
</dbReference>
<protein>
    <recommendedName>
        <fullName evidence="5">HCP-like protein</fullName>
    </recommendedName>
</protein>
<dbReference type="InterPro" id="IPR011990">
    <property type="entry name" value="TPR-like_helical_dom_sf"/>
</dbReference>
<dbReference type="PANTHER" id="PTHR11102">
    <property type="entry name" value="SEL-1-LIKE PROTEIN"/>
    <property type="match status" value="1"/>
</dbReference>
<accession>A0A9P6QPE3</accession>
<feature type="compositionally biased region" description="Polar residues" evidence="2">
    <location>
        <begin position="144"/>
        <end position="156"/>
    </location>
</feature>
<evidence type="ECO:0008006" key="5">
    <source>
        <dbReference type="Google" id="ProtNLM"/>
    </source>
</evidence>
<dbReference type="Proteomes" id="UP000823405">
    <property type="component" value="Unassembled WGS sequence"/>
</dbReference>
<organism evidence="3 4">
    <name type="scientific">Linnemannia gamsii</name>
    <dbReference type="NCBI Taxonomy" id="64522"/>
    <lineage>
        <taxon>Eukaryota</taxon>
        <taxon>Fungi</taxon>
        <taxon>Fungi incertae sedis</taxon>
        <taxon>Mucoromycota</taxon>
        <taxon>Mortierellomycotina</taxon>
        <taxon>Mortierellomycetes</taxon>
        <taxon>Mortierellales</taxon>
        <taxon>Mortierellaceae</taxon>
        <taxon>Linnemannia</taxon>
    </lineage>
</organism>
<evidence type="ECO:0000313" key="4">
    <source>
        <dbReference type="Proteomes" id="UP000823405"/>
    </source>
</evidence>
<comment type="similarity">
    <text evidence="1">Belongs to the sel-1 family.</text>
</comment>
<feature type="region of interest" description="Disordered" evidence="2">
    <location>
        <begin position="175"/>
        <end position="221"/>
    </location>
</feature>
<dbReference type="OrthoDB" id="2384430at2759"/>
<dbReference type="AlphaFoldDB" id="A0A9P6QPE3"/>
<dbReference type="InterPro" id="IPR006597">
    <property type="entry name" value="Sel1-like"/>
</dbReference>
<dbReference type="Pfam" id="PF08238">
    <property type="entry name" value="Sel1"/>
    <property type="match status" value="2"/>
</dbReference>
<feature type="region of interest" description="Disordered" evidence="2">
    <location>
        <begin position="132"/>
        <end position="157"/>
    </location>
</feature>
<feature type="compositionally biased region" description="Basic residues" evidence="2">
    <location>
        <begin position="204"/>
        <end position="216"/>
    </location>
</feature>
<evidence type="ECO:0000256" key="2">
    <source>
        <dbReference type="SAM" id="MobiDB-lite"/>
    </source>
</evidence>
<dbReference type="SUPFAM" id="SSF81901">
    <property type="entry name" value="HCP-like"/>
    <property type="match status" value="1"/>
</dbReference>
<proteinExistence type="inferred from homology"/>
<keyword evidence="4" id="KW-1185">Reference proteome</keyword>
<evidence type="ECO:0000313" key="3">
    <source>
        <dbReference type="EMBL" id="KAG0284404.1"/>
    </source>
</evidence>
<evidence type="ECO:0000256" key="1">
    <source>
        <dbReference type="ARBA" id="ARBA00038101"/>
    </source>
</evidence>
<dbReference type="Gene3D" id="1.25.40.10">
    <property type="entry name" value="Tetratricopeptide repeat domain"/>
    <property type="match status" value="1"/>
</dbReference>
<reference evidence="3" key="1">
    <citation type="journal article" date="2020" name="Fungal Divers.">
        <title>Resolving the Mortierellaceae phylogeny through synthesis of multi-gene phylogenetics and phylogenomics.</title>
        <authorList>
            <person name="Vandepol N."/>
            <person name="Liber J."/>
            <person name="Desiro A."/>
            <person name="Na H."/>
            <person name="Kennedy M."/>
            <person name="Barry K."/>
            <person name="Grigoriev I.V."/>
            <person name="Miller A.N."/>
            <person name="O'Donnell K."/>
            <person name="Stajich J.E."/>
            <person name="Bonito G."/>
        </authorList>
    </citation>
    <scope>NUCLEOTIDE SEQUENCE</scope>
    <source>
        <strain evidence="3">NVP60</strain>
    </source>
</reference>
<feature type="non-terminal residue" evidence="3">
    <location>
        <position position="314"/>
    </location>
</feature>